<keyword evidence="2" id="KW-1185">Reference proteome</keyword>
<feature type="domain" description="MULE transposase" evidence="1">
    <location>
        <begin position="60"/>
        <end position="158"/>
    </location>
</feature>
<evidence type="ECO:0000313" key="2">
    <source>
        <dbReference type="Proteomes" id="UP000515211"/>
    </source>
</evidence>
<dbReference type="RefSeq" id="XP_015949725.1">
    <property type="nucleotide sequence ID" value="XM_016094239.1"/>
</dbReference>
<dbReference type="Proteomes" id="UP000515211">
    <property type="component" value="Chromosome 3"/>
</dbReference>
<reference evidence="2" key="1">
    <citation type="journal article" date="2016" name="Nat. Genet.">
        <title>The genome sequences of Arachis duranensis and Arachis ipaensis, the diploid ancestors of cultivated peanut.</title>
        <authorList>
            <person name="Bertioli D.J."/>
            <person name="Cannon S.B."/>
            <person name="Froenicke L."/>
            <person name="Huang G."/>
            <person name="Farmer A.D."/>
            <person name="Cannon E.K."/>
            <person name="Liu X."/>
            <person name="Gao D."/>
            <person name="Clevenger J."/>
            <person name="Dash S."/>
            <person name="Ren L."/>
            <person name="Moretzsohn M.C."/>
            <person name="Shirasawa K."/>
            <person name="Huang W."/>
            <person name="Vidigal B."/>
            <person name="Abernathy B."/>
            <person name="Chu Y."/>
            <person name="Niederhuth C.E."/>
            <person name="Umale P."/>
            <person name="Araujo A.C."/>
            <person name="Kozik A."/>
            <person name="Kim K.D."/>
            <person name="Burow M.D."/>
            <person name="Varshney R.K."/>
            <person name="Wang X."/>
            <person name="Zhang X."/>
            <person name="Barkley N."/>
            <person name="Guimaraes P.M."/>
            <person name="Isobe S."/>
            <person name="Guo B."/>
            <person name="Liao B."/>
            <person name="Stalker H.T."/>
            <person name="Schmitz R.J."/>
            <person name="Scheffler B.E."/>
            <person name="Leal-Bertioli S.C."/>
            <person name="Xun X."/>
            <person name="Jackson S.A."/>
            <person name="Michelmore R."/>
            <person name="Ozias-Akins P."/>
        </authorList>
    </citation>
    <scope>NUCLEOTIDE SEQUENCE [LARGE SCALE GENOMIC DNA]</scope>
    <source>
        <strain evidence="2">cv. V14167</strain>
    </source>
</reference>
<protein>
    <submittedName>
        <fullName evidence="3">Uncharacterized protein LOC107474601</fullName>
    </submittedName>
</protein>
<dbReference type="KEGG" id="adu:107474601"/>
<name>A0A6P4CE29_ARADU</name>
<reference evidence="3" key="2">
    <citation type="submission" date="2025-08" db="UniProtKB">
        <authorList>
            <consortium name="RefSeq"/>
        </authorList>
    </citation>
    <scope>IDENTIFICATION</scope>
    <source>
        <tissue evidence="3">Whole plant</tissue>
    </source>
</reference>
<accession>A0A6P4CE29</accession>
<proteinExistence type="predicted"/>
<organism evidence="2 3">
    <name type="scientific">Arachis duranensis</name>
    <name type="common">Wild peanut</name>
    <dbReference type="NCBI Taxonomy" id="130453"/>
    <lineage>
        <taxon>Eukaryota</taxon>
        <taxon>Viridiplantae</taxon>
        <taxon>Streptophyta</taxon>
        <taxon>Embryophyta</taxon>
        <taxon>Tracheophyta</taxon>
        <taxon>Spermatophyta</taxon>
        <taxon>Magnoliopsida</taxon>
        <taxon>eudicotyledons</taxon>
        <taxon>Gunneridae</taxon>
        <taxon>Pentapetalae</taxon>
        <taxon>rosids</taxon>
        <taxon>fabids</taxon>
        <taxon>Fabales</taxon>
        <taxon>Fabaceae</taxon>
        <taxon>Papilionoideae</taxon>
        <taxon>50 kb inversion clade</taxon>
        <taxon>dalbergioids sensu lato</taxon>
        <taxon>Dalbergieae</taxon>
        <taxon>Pterocarpus clade</taxon>
        <taxon>Arachis</taxon>
    </lineage>
</organism>
<dbReference type="GeneID" id="107474601"/>
<dbReference type="PANTHER" id="PTHR31973">
    <property type="entry name" value="POLYPROTEIN, PUTATIVE-RELATED"/>
    <property type="match status" value="1"/>
</dbReference>
<sequence>MGIGRSHITSFLVGCSLYECTWVQLVTQPWPGLADTVMFHRVFWTFPPCIEAFKHCKPLISIDGTHLYGKYGGTLFMAIVQDGNANILPIAFAVVEGETKEAWLFFLPYLCHHVTPKPGVLVISDRHKSIDGVLNADDSLWKPLHAFQKFCTRHIASNFMTHFKNKDLKKVLINAAYSKSQWEFAHYFRRLRGENEAITKWLDEMPRSQWAQFADEGRRFGHMTMNISECISTVMKGSQNFPIMAFVKSSYFRLGELFARKSSEVLAQL</sequence>
<evidence type="ECO:0000313" key="3">
    <source>
        <dbReference type="RefSeq" id="XP_015949725.1"/>
    </source>
</evidence>
<gene>
    <name evidence="3" type="primary">LOC107474601</name>
</gene>
<evidence type="ECO:0000259" key="1">
    <source>
        <dbReference type="Pfam" id="PF10551"/>
    </source>
</evidence>
<dbReference type="InterPro" id="IPR018289">
    <property type="entry name" value="MULE_transposase_dom"/>
</dbReference>
<dbReference type="PANTHER" id="PTHR31973:SF195">
    <property type="entry name" value="MUDR FAMILY TRANSPOSASE"/>
    <property type="match status" value="1"/>
</dbReference>
<dbReference type="AlphaFoldDB" id="A0A6P4CE29"/>
<dbReference type="Pfam" id="PF10551">
    <property type="entry name" value="MULE"/>
    <property type="match status" value="1"/>
</dbReference>